<comment type="similarity">
    <text evidence="1">Belongs to the ABC transporter superfamily.</text>
</comment>
<evidence type="ECO:0000313" key="6">
    <source>
        <dbReference type="EMBL" id="SJL84655.1"/>
    </source>
</evidence>
<dbReference type="InterPro" id="IPR027417">
    <property type="entry name" value="P-loop_NTPase"/>
</dbReference>
<name>A0A1R4B6V6_9VIBR</name>
<proteinExistence type="inferred from homology"/>
<dbReference type="OrthoDB" id="9802264at2"/>
<dbReference type="RefSeq" id="WP_077315002.1">
    <property type="nucleotide sequence ID" value="NZ_AP024888.1"/>
</dbReference>
<dbReference type="AlphaFoldDB" id="A0A1R4B6V6"/>
<dbReference type="InterPro" id="IPR017871">
    <property type="entry name" value="ABC_transporter-like_CS"/>
</dbReference>
<evidence type="ECO:0000256" key="4">
    <source>
        <dbReference type="ARBA" id="ARBA00022840"/>
    </source>
</evidence>
<accession>A0A1R4B6V6</accession>
<dbReference type="GO" id="GO:0005524">
    <property type="term" value="F:ATP binding"/>
    <property type="evidence" value="ECO:0007669"/>
    <property type="project" value="UniProtKB-KW"/>
</dbReference>
<evidence type="ECO:0000313" key="7">
    <source>
        <dbReference type="Proteomes" id="UP000189475"/>
    </source>
</evidence>
<reference evidence="6 7" key="1">
    <citation type="submission" date="2017-02" db="EMBL/GenBank/DDBJ databases">
        <authorList>
            <person name="Peterson S.W."/>
        </authorList>
    </citation>
    <scope>NUCLEOTIDE SEQUENCE [LARGE SCALE GENOMIC DNA]</scope>
    <source>
        <strain evidence="6 7">CECT 9027</strain>
    </source>
</reference>
<keyword evidence="7" id="KW-1185">Reference proteome</keyword>
<keyword evidence="4 6" id="KW-0067">ATP-binding</keyword>
<sequence>MVDALQLSQVSFAYEEKTVLQDVNLTLAEGDFLLILGPNGGGKSTLVKLLLGLLTPSHGHIRLLGQRPSEALACVGYVPQITVNGSRLPIQVAEVVRLGLYREKGLNRAQKQQRVNDALQKVGLTHLANQQFTSLSGGERQRVLIARALVINPRVLLLDEPTASVDQEAREQIYSLLATLSQDATIVLITHDPDTQHLPITHTALVNGSLLCHNGHALTQEMVALSLGTSLSHLQSLNIVESA</sequence>
<evidence type="ECO:0000256" key="1">
    <source>
        <dbReference type="ARBA" id="ARBA00005417"/>
    </source>
</evidence>
<dbReference type="EMBL" id="FUFT01000005">
    <property type="protein sequence ID" value="SJL84655.1"/>
    <property type="molecule type" value="Genomic_DNA"/>
</dbReference>
<dbReference type="PANTHER" id="PTHR42734">
    <property type="entry name" value="METAL TRANSPORT SYSTEM ATP-BINDING PROTEIN TM_0124-RELATED"/>
    <property type="match status" value="1"/>
</dbReference>
<keyword evidence="6" id="KW-0378">Hydrolase</keyword>
<protein>
    <submittedName>
        <fullName evidence="6">High-affinity zinc uptake system ATP-binding protein ZnuC</fullName>
        <ecNumber evidence="6">3.6.3.-</ecNumber>
    </submittedName>
</protein>
<evidence type="ECO:0000256" key="2">
    <source>
        <dbReference type="ARBA" id="ARBA00022448"/>
    </source>
</evidence>
<dbReference type="InterPro" id="IPR050153">
    <property type="entry name" value="Metal_Ion_Import_ABC"/>
</dbReference>
<dbReference type="PROSITE" id="PS00211">
    <property type="entry name" value="ABC_TRANSPORTER_1"/>
    <property type="match status" value="1"/>
</dbReference>
<gene>
    <name evidence="6" type="primary">znuC</name>
    <name evidence="6" type="ORF">VPAL9027_02647</name>
</gene>
<dbReference type="SUPFAM" id="SSF52540">
    <property type="entry name" value="P-loop containing nucleoside triphosphate hydrolases"/>
    <property type="match status" value="1"/>
</dbReference>
<dbReference type="EC" id="3.6.3.-" evidence="6"/>
<dbReference type="SMART" id="SM00382">
    <property type="entry name" value="AAA"/>
    <property type="match status" value="1"/>
</dbReference>
<dbReference type="STRING" id="1918946.VPAL9027_02647"/>
<dbReference type="InterPro" id="IPR003439">
    <property type="entry name" value="ABC_transporter-like_ATP-bd"/>
</dbReference>
<dbReference type="PANTHER" id="PTHR42734:SF17">
    <property type="entry name" value="METAL TRANSPORT SYSTEM ATP-BINDING PROTEIN TM_0124-RELATED"/>
    <property type="match status" value="1"/>
</dbReference>
<dbReference type="GO" id="GO:0016887">
    <property type="term" value="F:ATP hydrolysis activity"/>
    <property type="evidence" value="ECO:0007669"/>
    <property type="project" value="InterPro"/>
</dbReference>
<dbReference type="Gene3D" id="3.40.50.300">
    <property type="entry name" value="P-loop containing nucleotide triphosphate hydrolases"/>
    <property type="match status" value="1"/>
</dbReference>
<evidence type="ECO:0000256" key="3">
    <source>
        <dbReference type="ARBA" id="ARBA00022741"/>
    </source>
</evidence>
<organism evidence="6 7">
    <name type="scientific">Vibrio palustris</name>
    <dbReference type="NCBI Taxonomy" id="1918946"/>
    <lineage>
        <taxon>Bacteria</taxon>
        <taxon>Pseudomonadati</taxon>
        <taxon>Pseudomonadota</taxon>
        <taxon>Gammaproteobacteria</taxon>
        <taxon>Vibrionales</taxon>
        <taxon>Vibrionaceae</taxon>
        <taxon>Vibrio</taxon>
    </lineage>
</organism>
<dbReference type="InterPro" id="IPR003593">
    <property type="entry name" value="AAA+_ATPase"/>
</dbReference>
<keyword evidence="2" id="KW-0813">Transport</keyword>
<dbReference type="Proteomes" id="UP000189475">
    <property type="component" value="Unassembled WGS sequence"/>
</dbReference>
<keyword evidence="3" id="KW-0547">Nucleotide-binding</keyword>
<feature type="domain" description="ABC transporter" evidence="5">
    <location>
        <begin position="5"/>
        <end position="239"/>
    </location>
</feature>
<evidence type="ECO:0000259" key="5">
    <source>
        <dbReference type="PROSITE" id="PS50893"/>
    </source>
</evidence>
<dbReference type="PROSITE" id="PS50893">
    <property type="entry name" value="ABC_TRANSPORTER_2"/>
    <property type="match status" value="1"/>
</dbReference>
<dbReference type="Pfam" id="PF00005">
    <property type="entry name" value="ABC_tran"/>
    <property type="match status" value="1"/>
</dbReference>